<reference evidence="2 3" key="1">
    <citation type="submission" date="2023-05" db="EMBL/GenBank/DDBJ databases">
        <title>Sedimentitalea sp. nov. JM2-8.</title>
        <authorList>
            <person name="Huang J."/>
        </authorList>
    </citation>
    <scope>NUCLEOTIDE SEQUENCE [LARGE SCALE GENOMIC DNA]</scope>
    <source>
        <strain evidence="2 3">JM2-8</strain>
    </source>
</reference>
<evidence type="ECO:0000256" key="1">
    <source>
        <dbReference type="SAM" id="MobiDB-lite"/>
    </source>
</evidence>
<feature type="compositionally biased region" description="Basic and acidic residues" evidence="1">
    <location>
        <begin position="15"/>
        <end position="29"/>
    </location>
</feature>
<sequence>MGCAPTDLRAGADAPEIHGADKTSPDRAQADSGNAVSNDGIGETTAWPGPEHGPAGSPEAGRDGTSRPPDFHFAGNLPEPDRLRELVAEIVREELTGVLGDRIKQNMRKLVRREIHRVLTIQDLDPA</sequence>
<evidence type="ECO:0000313" key="2">
    <source>
        <dbReference type="EMBL" id="MDK3074360.1"/>
    </source>
</evidence>
<proteinExistence type="predicted"/>
<keyword evidence="3" id="KW-1185">Reference proteome</keyword>
<evidence type="ECO:0000313" key="3">
    <source>
        <dbReference type="Proteomes" id="UP001227126"/>
    </source>
</evidence>
<protein>
    <submittedName>
        <fullName evidence="2">Uncharacterized protein</fullName>
    </submittedName>
</protein>
<dbReference type="Proteomes" id="UP001227126">
    <property type="component" value="Unassembled WGS sequence"/>
</dbReference>
<comment type="caution">
    <text evidence="2">The sequence shown here is derived from an EMBL/GenBank/DDBJ whole genome shotgun (WGS) entry which is preliminary data.</text>
</comment>
<organism evidence="2 3">
    <name type="scientific">Sedimentitalea xiamensis</name>
    <dbReference type="NCBI Taxonomy" id="3050037"/>
    <lineage>
        <taxon>Bacteria</taxon>
        <taxon>Pseudomonadati</taxon>
        <taxon>Pseudomonadota</taxon>
        <taxon>Alphaproteobacteria</taxon>
        <taxon>Rhodobacterales</taxon>
        <taxon>Paracoccaceae</taxon>
        <taxon>Sedimentitalea</taxon>
    </lineage>
</organism>
<feature type="region of interest" description="Disordered" evidence="1">
    <location>
        <begin position="1"/>
        <end position="79"/>
    </location>
</feature>
<name>A0ABT7FH97_9RHOB</name>
<dbReference type="EMBL" id="JASNJE010000019">
    <property type="protein sequence ID" value="MDK3074360.1"/>
    <property type="molecule type" value="Genomic_DNA"/>
</dbReference>
<accession>A0ABT7FH97</accession>
<dbReference type="RefSeq" id="WP_284486293.1">
    <property type="nucleotide sequence ID" value="NZ_JASNJE010000019.1"/>
</dbReference>
<gene>
    <name evidence="2" type="ORF">QO034_14750</name>
</gene>